<protein>
    <submittedName>
        <fullName evidence="3">Endonuclease</fullName>
    </submittedName>
</protein>
<sequence>MKRFTSSVHRLSFSLKRASRVPYAGPMRSLKRAAFAVMTTAALAAASVVPAHAAPPVEAAPTPLVSSVLPAVHSMTQEDSVDSQTSSESGVRVATYNASLFGGAEGELIGDLVSPNNSQAQAVAEVIQRTAPDVLLVNEFDYDAEKTAASLFRDNYLAVSQNDQPAQDYPYMYVAPSNTGVQTGADLNQDGTVGGPDDAFGYGEFEGQYGMVLYSKYPILTDEVRTFQKFLWSDMPESNLPTDYYGELISGVLRLSSKSHWDVPIDVDGRTVHMLAAHPTPPAFDGAEQRNARRNHDEIRFFADYISGGEASAYIYDDAGVRGGLAEGEDFVVLGDLNADPQRGDSYDNAVMSLLSHESITDPEPSSRGPVANGRPTIGSFLQRGAPQSEGYRSRTLRTADFGGSTGALRVDYVLPSKTLGVNDAGVFWPAPNQPGADLIGMNPVRSSDHRLVWVDLETR</sequence>
<proteinExistence type="predicted"/>
<gene>
    <name evidence="3" type="ORF">GCM10008096_00190</name>
</gene>
<evidence type="ECO:0000256" key="1">
    <source>
        <dbReference type="SAM" id="MobiDB-lite"/>
    </source>
</evidence>
<feature type="domain" description="Endonuclease/exonuclease/phosphatase" evidence="2">
    <location>
        <begin position="95"/>
        <end position="450"/>
    </location>
</feature>
<keyword evidence="3" id="KW-0540">Nuclease</keyword>
<evidence type="ECO:0000313" key="3">
    <source>
        <dbReference type="EMBL" id="GHC98778.1"/>
    </source>
</evidence>
<organism evidence="3 4">
    <name type="scientific">Zhihengliuella salsuginis</name>
    <dbReference type="NCBI Taxonomy" id="578222"/>
    <lineage>
        <taxon>Bacteria</taxon>
        <taxon>Bacillati</taxon>
        <taxon>Actinomycetota</taxon>
        <taxon>Actinomycetes</taxon>
        <taxon>Micrococcales</taxon>
        <taxon>Micrococcaceae</taxon>
        <taxon>Zhihengliuella</taxon>
    </lineage>
</organism>
<dbReference type="Gene3D" id="3.60.10.10">
    <property type="entry name" value="Endonuclease/exonuclease/phosphatase"/>
    <property type="match status" value="1"/>
</dbReference>
<name>A0ABQ3GAL9_9MICC</name>
<dbReference type="InterPro" id="IPR005135">
    <property type="entry name" value="Endo/exonuclease/phosphatase"/>
</dbReference>
<dbReference type="Proteomes" id="UP000642819">
    <property type="component" value="Unassembled WGS sequence"/>
</dbReference>
<comment type="caution">
    <text evidence="3">The sequence shown here is derived from an EMBL/GenBank/DDBJ whole genome shotgun (WGS) entry which is preliminary data.</text>
</comment>
<evidence type="ECO:0000313" key="4">
    <source>
        <dbReference type="Proteomes" id="UP000642819"/>
    </source>
</evidence>
<keyword evidence="4" id="KW-1185">Reference proteome</keyword>
<dbReference type="GO" id="GO:0004519">
    <property type="term" value="F:endonuclease activity"/>
    <property type="evidence" value="ECO:0007669"/>
    <property type="project" value="UniProtKB-KW"/>
</dbReference>
<dbReference type="Pfam" id="PF03372">
    <property type="entry name" value="Exo_endo_phos"/>
    <property type="match status" value="1"/>
</dbReference>
<dbReference type="EMBL" id="BMXK01000001">
    <property type="protein sequence ID" value="GHC98778.1"/>
    <property type="molecule type" value="Genomic_DNA"/>
</dbReference>
<dbReference type="InterPro" id="IPR036691">
    <property type="entry name" value="Endo/exonu/phosph_ase_sf"/>
</dbReference>
<keyword evidence="3" id="KW-0255">Endonuclease</keyword>
<accession>A0ABQ3GAL9</accession>
<feature type="region of interest" description="Disordered" evidence="1">
    <location>
        <begin position="359"/>
        <end position="392"/>
    </location>
</feature>
<dbReference type="SUPFAM" id="SSF56219">
    <property type="entry name" value="DNase I-like"/>
    <property type="match status" value="1"/>
</dbReference>
<reference evidence="4" key="1">
    <citation type="journal article" date="2019" name="Int. J. Syst. Evol. Microbiol.">
        <title>The Global Catalogue of Microorganisms (GCM) 10K type strain sequencing project: providing services to taxonomists for standard genome sequencing and annotation.</title>
        <authorList>
            <consortium name="The Broad Institute Genomics Platform"/>
            <consortium name="The Broad Institute Genome Sequencing Center for Infectious Disease"/>
            <person name="Wu L."/>
            <person name="Ma J."/>
        </authorList>
    </citation>
    <scope>NUCLEOTIDE SEQUENCE [LARGE SCALE GENOMIC DNA]</scope>
    <source>
        <strain evidence="4">KCTC 19466</strain>
    </source>
</reference>
<keyword evidence="3" id="KW-0378">Hydrolase</keyword>
<evidence type="ECO:0000259" key="2">
    <source>
        <dbReference type="Pfam" id="PF03372"/>
    </source>
</evidence>